<dbReference type="InterPro" id="IPR029069">
    <property type="entry name" value="HotDog_dom_sf"/>
</dbReference>
<evidence type="ECO:0000313" key="5">
    <source>
        <dbReference type="Proteomes" id="UP000197032"/>
    </source>
</evidence>
<name>A0A1Z5HRR6_9FIRM</name>
<organism evidence="4 5">
    <name type="scientific">Calderihabitans maritimus</name>
    <dbReference type="NCBI Taxonomy" id="1246530"/>
    <lineage>
        <taxon>Bacteria</taxon>
        <taxon>Bacillati</taxon>
        <taxon>Bacillota</taxon>
        <taxon>Clostridia</taxon>
        <taxon>Neomoorellales</taxon>
        <taxon>Calderihabitantaceae</taxon>
        <taxon>Calderihabitans</taxon>
    </lineage>
</organism>
<dbReference type="SUPFAM" id="SSF54637">
    <property type="entry name" value="Thioesterase/thiol ester dehydrase-isomerase"/>
    <property type="match status" value="1"/>
</dbReference>
<feature type="binding site" evidence="2">
    <location>
        <position position="63"/>
    </location>
    <ligand>
        <name>CoA</name>
        <dbReference type="ChEBI" id="CHEBI:57287"/>
    </ligand>
</feature>
<accession>A0A1Z5HRR6</accession>
<evidence type="ECO:0000259" key="3">
    <source>
        <dbReference type="Pfam" id="PF22636"/>
    </source>
</evidence>
<dbReference type="InterPro" id="IPR025540">
    <property type="entry name" value="FlK"/>
</dbReference>
<feature type="active site" evidence="1">
    <location>
        <position position="36"/>
    </location>
</feature>
<feature type="active site" evidence="1">
    <location>
        <position position="70"/>
    </location>
</feature>
<dbReference type="AlphaFoldDB" id="A0A1Z5HRR6"/>
<dbReference type="PANTHER" id="PTHR36934">
    <property type="entry name" value="BLR0278 PROTEIN"/>
    <property type="match status" value="1"/>
</dbReference>
<feature type="binding site" evidence="2">
    <location>
        <position position="63"/>
    </location>
    <ligand>
        <name>substrate</name>
    </ligand>
</feature>
<evidence type="ECO:0000256" key="2">
    <source>
        <dbReference type="PIRSR" id="PIRSR014972-2"/>
    </source>
</evidence>
<dbReference type="OrthoDB" id="6902891at2"/>
<dbReference type="PANTHER" id="PTHR36934:SF1">
    <property type="entry name" value="THIOESTERASE DOMAIN-CONTAINING PROTEIN"/>
    <property type="match status" value="1"/>
</dbReference>
<proteinExistence type="predicted"/>
<dbReference type="Pfam" id="PF22636">
    <property type="entry name" value="FlK"/>
    <property type="match status" value="1"/>
</dbReference>
<dbReference type="InterPro" id="IPR054485">
    <property type="entry name" value="FlK-like_dom"/>
</dbReference>
<gene>
    <name evidence="4" type="ORF">KKC1_13810</name>
</gene>
<comment type="caution">
    <text evidence="4">The sequence shown here is derived from an EMBL/GenBank/DDBJ whole genome shotgun (WGS) entry which is preliminary data.</text>
</comment>
<keyword evidence="5" id="KW-1185">Reference proteome</keyword>
<sequence>MSENLKVGLKGEAKEVVTSNNTAIKYGSGSVEVYATPAMIGLMEKAALSSVDPLLPEGQTTVGTALNVRHLAATPIGLTVTARSELIQIENRKLVFRVEAFDSKEKIGEGTHERFIVDLERFLSRADKKVKG</sequence>
<dbReference type="Gene3D" id="3.10.129.10">
    <property type="entry name" value="Hotdog Thioesterase"/>
    <property type="match status" value="1"/>
</dbReference>
<feature type="binding site" evidence="2">
    <location>
        <position position="114"/>
    </location>
    <ligand>
        <name>substrate</name>
    </ligand>
</feature>
<dbReference type="Proteomes" id="UP000197032">
    <property type="component" value="Unassembled WGS sequence"/>
</dbReference>
<protein>
    <recommendedName>
        <fullName evidence="3">Fluoroacetyl-CoA-specific thioesterase-like domain-containing protein</fullName>
    </recommendedName>
</protein>
<dbReference type="RefSeq" id="WP_088553625.1">
    <property type="nucleotide sequence ID" value="NZ_BDGJ01000063.1"/>
</dbReference>
<dbReference type="EMBL" id="BDGJ01000063">
    <property type="protein sequence ID" value="GAW92223.1"/>
    <property type="molecule type" value="Genomic_DNA"/>
</dbReference>
<evidence type="ECO:0000256" key="1">
    <source>
        <dbReference type="PIRSR" id="PIRSR014972-1"/>
    </source>
</evidence>
<feature type="domain" description="Fluoroacetyl-CoA-specific thioesterase-like" evidence="3">
    <location>
        <begin position="17"/>
        <end position="119"/>
    </location>
</feature>
<feature type="active site" evidence="1">
    <location>
        <position position="44"/>
    </location>
</feature>
<dbReference type="PIRSF" id="PIRSF014972">
    <property type="entry name" value="FlK"/>
    <property type="match status" value="1"/>
</dbReference>
<reference evidence="5" key="1">
    <citation type="journal article" date="2017" name="Appl. Environ. Microbiol.">
        <title>Genomic analysis of Calderihabitans maritimus KKC1, a thermophilic hydrogenogenic carboxydotrophic bacterium isolated from marine sediment.</title>
        <authorList>
            <person name="Omae K."/>
            <person name="Yoneda Y."/>
            <person name="Fukuyama Y."/>
            <person name="Yoshida T."/>
            <person name="Sako Y."/>
        </authorList>
    </citation>
    <scope>NUCLEOTIDE SEQUENCE [LARGE SCALE GENOMIC DNA]</scope>
    <source>
        <strain evidence="5">KKC1</strain>
    </source>
</reference>
<evidence type="ECO:0000313" key="4">
    <source>
        <dbReference type="EMBL" id="GAW92223.1"/>
    </source>
</evidence>